<dbReference type="Proteomes" id="UP000177026">
    <property type="component" value="Unassembled WGS sequence"/>
</dbReference>
<organism evidence="3 4">
    <name type="scientific">Candidatus Roizmanbacteria bacterium RIFCSPHIGHO2_01_FULL_39_8</name>
    <dbReference type="NCBI Taxonomy" id="1802033"/>
    <lineage>
        <taxon>Bacteria</taxon>
        <taxon>Candidatus Roizmaniibacteriota</taxon>
    </lineage>
</organism>
<comment type="caution">
    <text evidence="3">The sequence shown here is derived from an EMBL/GenBank/DDBJ whole genome shotgun (WGS) entry which is preliminary data.</text>
</comment>
<evidence type="ECO:0000313" key="4">
    <source>
        <dbReference type="Proteomes" id="UP000177026"/>
    </source>
</evidence>
<dbReference type="EMBL" id="MFZI01000072">
    <property type="protein sequence ID" value="OGK18225.1"/>
    <property type="molecule type" value="Genomic_DNA"/>
</dbReference>
<evidence type="ECO:0000259" key="2">
    <source>
        <dbReference type="Pfam" id="PF12850"/>
    </source>
</evidence>
<feature type="domain" description="Calcineurin-like phosphoesterase" evidence="2">
    <location>
        <begin position="1"/>
        <end position="193"/>
    </location>
</feature>
<gene>
    <name evidence="3" type="ORF">A2866_05065</name>
</gene>
<evidence type="ECO:0000313" key="3">
    <source>
        <dbReference type="EMBL" id="OGK18225.1"/>
    </source>
</evidence>
<dbReference type="SUPFAM" id="SSF56300">
    <property type="entry name" value="Metallo-dependent phosphatases"/>
    <property type="match status" value="1"/>
</dbReference>
<reference evidence="3 4" key="1">
    <citation type="journal article" date="2016" name="Nat. Commun.">
        <title>Thousands of microbial genomes shed light on interconnected biogeochemical processes in an aquifer system.</title>
        <authorList>
            <person name="Anantharaman K."/>
            <person name="Brown C.T."/>
            <person name="Hug L.A."/>
            <person name="Sharon I."/>
            <person name="Castelle C.J."/>
            <person name="Probst A.J."/>
            <person name="Thomas B.C."/>
            <person name="Singh A."/>
            <person name="Wilkins M.J."/>
            <person name="Karaoz U."/>
            <person name="Brodie E.L."/>
            <person name="Williams K.H."/>
            <person name="Hubbard S.S."/>
            <person name="Banfield J.F."/>
        </authorList>
    </citation>
    <scope>NUCLEOTIDE SEQUENCE [LARGE SCALE GENOMIC DNA]</scope>
</reference>
<dbReference type="Pfam" id="PF12850">
    <property type="entry name" value="Metallophos_2"/>
    <property type="match status" value="1"/>
</dbReference>
<protein>
    <recommendedName>
        <fullName evidence="2">Calcineurin-like phosphoesterase domain-containing protein</fullName>
    </recommendedName>
</protein>
<comment type="similarity">
    <text evidence="1">Belongs to the metallophosphoesterase superfamily. YfcE family.</text>
</comment>
<proteinExistence type="inferred from homology"/>
<sequence length="216" mass="25612">MKILVFSDTHLTHTFEPNKFELLKKIILKADRVIINGDFWDGYRTTFDTFIASDWKRLFPLLKSKKTVYLFGNHDRKSFMDKRMRLFSDTQSETFILRINGKNFIFEHGNRISPLLDESPLMPHFLNRITTRIAGFALKNISFLQFLHKRMNVIIKSKMEKRLKRDDILLCGHSHYPEIDLKHKFVNSGYIQNGKAHYLIIEEGKIIAKKEFYPKT</sequence>
<dbReference type="Gene3D" id="3.60.21.10">
    <property type="match status" value="1"/>
</dbReference>
<name>A0A1F7GH86_9BACT</name>
<dbReference type="InterPro" id="IPR029052">
    <property type="entry name" value="Metallo-depent_PP-like"/>
</dbReference>
<evidence type="ECO:0000256" key="1">
    <source>
        <dbReference type="ARBA" id="ARBA00008950"/>
    </source>
</evidence>
<dbReference type="AlphaFoldDB" id="A0A1F7GH86"/>
<accession>A0A1F7GH86</accession>
<dbReference type="InterPro" id="IPR024654">
    <property type="entry name" value="Calcineurin-like_PHP_lpxH"/>
</dbReference>